<evidence type="ECO:0000313" key="2">
    <source>
        <dbReference type="Proteomes" id="UP000286974"/>
    </source>
</evidence>
<gene>
    <name evidence="1" type="ORF">NBRC111893_938</name>
</gene>
<name>A0A401FK96_9LACO</name>
<evidence type="ECO:0000313" key="1">
    <source>
        <dbReference type="EMBL" id="GAY72792.1"/>
    </source>
</evidence>
<protein>
    <submittedName>
        <fullName evidence="1">Uncharacterized protein</fullName>
    </submittedName>
</protein>
<dbReference type="EMBL" id="BEXA01000002">
    <property type="protein sequence ID" value="GAY72792.1"/>
    <property type="molecule type" value="Genomic_DNA"/>
</dbReference>
<comment type="caution">
    <text evidence="1">The sequence shown here is derived from an EMBL/GenBank/DDBJ whole genome shotgun (WGS) entry which is preliminary data.</text>
</comment>
<keyword evidence="2" id="KW-1185">Reference proteome</keyword>
<proteinExistence type="predicted"/>
<dbReference type="RefSeq" id="WP_125008044.1">
    <property type="nucleotide sequence ID" value="NZ_BEXA01000002.1"/>
</dbReference>
<reference evidence="1 2" key="1">
    <citation type="submission" date="2017-11" db="EMBL/GenBank/DDBJ databases">
        <title>Draft Genome Sequence of Lactobacillus curieae NBRC 111893 isolated from Koso, a Japanese sugar-Vegetable Fermented Beverage.</title>
        <authorList>
            <person name="Chiou T.Y."/>
            <person name="Oshima K."/>
            <person name="Suda W."/>
            <person name="Hattori M."/>
            <person name="Takahashi T."/>
        </authorList>
    </citation>
    <scope>NUCLEOTIDE SEQUENCE [LARGE SCALE GENOMIC DNA]</scope>
    <source>
        <strain evidence="1 2">NBRC111893</strain>
    </source>
</reference>
<sequence>MTYRQAIAEEIVKLSKTNHYIGGMINNGNIINHDNQEDVFDTAAELISSGEIRASLRKLINGETNIIWERNSIS</sequence>
<accession>A0A401FK96</accession>
<organism evidence="1 2">
    <name type="scientific">Lentilactobacillus kosonis</name>
    <dbReference type="NCBI Taxonomy" id="2810561"/>
    <lineage>
        <taxon>Bacteria</taxon>
        <taxon>Bacillati</taxon>
        <taxon>Bacillota</taxon>
        <taxon>Bacilli</taxon>
        <taxon>Lactobacillales</taxon>
        <taxon>Lactobacillaceae</taxon>
        <taxon>Lentilactobacillus</taxon>
    </lineage>
</organism>
<dbReference type="AlphaFoldDB" id="A0A401FK96"/>
<dbReference type="Proteomes" id="UP000286974">
    <property type="component" value="Unassembled WGS sequence"/>
</dbReference>